<accession>A0A0A9BYJ5</accession>
<protein>
    <submittedName>
        <fullName evidence="1">Uncharacterized protein</fullName>
    </submittedName>
</protein>
<evidence type="ECO:0000313" key="1">
    <source>
        <dbReference type="EMBL" id="JAD66215.1"/>
    </source>
</evidence>
<organism evidence="1">
    <name type="scientific">Arundo donax</name>
    <name type="common">Giant reed</name>
    <name type="synonym">Donax arundinaceus</name>
    <dbReference type="NCBI Taxonomy" id="35708"/>
    <lineage>
        <taxon>Eukaryota</taxon>
        <taxon>Viridiplantae</taxon>
        <taxon>Streptophyta</taxon>
        <taxon>Embryophyta</taxon>
        <taxon>Tracheophyta</taxon>
        <taxon>Spermatophyta</taxon>
        <taxon>Magnoliopsida</taxon>
        <taxon>Liliopsida</taxon>
        <taxon>Poales</taxon>
        <taxon>Poaceae</taxon>
        <taxon>PACMAD clade</taxon>
        <taxon>Arundinoideae</taxon>
        <taxon>Arundineae</taxon>
        <taxon>Arundo</taxon>
    </lineage>
</organism>
<reference evidence="1" key="2">
    <citation type="journal article" date="2015" name="Data Brief">
        <title>Shoot transcriptome of the giant reed, Arundo donax.</title>
        <authorList>
            <person name="Barrero R.A."/>
            <person name="Guerrero F.D."/>
            <person name="Moolhuijzen P."/>
            <person name="Goolsby J.A."/>
            <person name="Tidwell J."/>
            <person name="Bellgard S.E."/>
            <person name="Bellgard M.I."/>
        </authorList>
    </citation>
    <scope>NUCLEOTIDE SEQUENCE</scope>
    <source>
        <tissue evidence="1">Shoot tissue taken approximately 20 cm above the soil surface</tissue>
    </source>
</reference>
<reference evidence="1" key="1">
    <citation type="submission" date="2014-09" db="EMBL/GenBank/DDBJ databases">
        <authorList>
            <person name="Magalhaes I.L.F."/>
            <person name="Oliveira U."/>
            <person name="Santos F.R."/>
            <person name="Vidigal T.H.D.A."/>
            <person name="Brescovit A.D."/>
            <person name="Santos A.J."/>
        </authorList>
    </citation>
    <scope>NUCLEOTIDE SEQUENCE</scope>
    <source>
        <tissue evidence="1">Shoot tissue taken approximately 20 cm above the soil surface</tissue>
    </source>
</reference>
<dbReference type="AlphaFoldDB" id="A0A0A9BYJ5"/>
<sequence length="19" mass="2206">MGEECEFCWCCQMDALGNH</sequence>
<proteinExistence type="predicted"/>
<name>A0A0A9BYJ5_ARUDO</name>
<dbReference type="EMBL" id="GBRH01231680">
    <property type="protein sequence ID" value="JAD66215.1"/>
    <property type="molecule type" value="Transcribed_RNA"/>
</dbReference>